<dbReference type="InterPro" id="IPR010982">
    <property type="entry name" value="Lambda_DNA-bd_dom_sf"/>
</dbReference>
<dbReference type="PANTHER" id="PTHR30146">
    <property type="entry name" value="LACI-RELATED TRANSCRIPTIONAL REPRESSOR"/>
    <property type="match status" value="1"/>
</dbReference>
<dbReference type="AlphaFoldDB" id="A0A938YIJ9"/>
<evidence type="ECO:0000256" key="3">
    <source>
        <dbReference type="ARBA" id="ARBA00023163"/>
    </source>
</evidence>
<dbReference type="PANTHER" id="PTHR30146:SF138">
    <property type="entry name" value="TRANSCRIPTIONAL REGULATORY PROTEIN"/>
    <property type="match status" value="1"/>
</dbReference>
<keyword evidence="3" id="KW-0804">Transcription</keyword>
<dbReference type="SUPFAM" id="SSF53822">
    <property type="entry name" value="Periplasmic binding protein-like I"/>
    <property type="match status" value="1"/>
</dbReference>
<keyword evidence="2 5" id="KW-0238">DNA-binding</keyword>
<dbReference type="Pfam" id="PF13377">
    <property type="entry name" value="Peripla_BP_3"/>
    <property type="match status" value="1"/>
</dbReference>
<evidence type="ECO:0000259" key="4">
    <source>
        <dbReference type="PROSITE" id="PS50932"/>
    </source>
</evidence>
<evidence type="ECO:0000313" key="5">
    <source>
        <dbReference type="EMBL" id="MBM9468498.1"/>
    </source>
</evidence>
<protein>
    <submittedName>
        <fullName evidence="5">LacI family DNA-binding transcriptional regulator</fullName>
    </submittedName>
</protein>
<dbReference type="RefSeq" id="WP_205261457.1">
    <property type="nucleotide sequence ID" value="NZ_JAERWK010000019.1"/>
</dbReference>
<feature type="domain" description="HTH lacI-type" evidence="4">
    <location>
        <begin position="11"/>
        <end position="66"/>
    </location>
</feature>
<reference evidence="5" key="1">
    <citation type="submission" date="2021-01" db="EMBL/GenBank/DDBJ databases">
        <title>YIM 132084 draft genome.</title>
        <authorList>
            <person name="An D."/>
        </authorList>
    </citation>
    <scope>NUCLEOTIDE SEQUENCE</scope>
    <source>
        <strain evidence="5">YIM 132084</strain>
    </source>
</reference>
<evidence type="ECO:0000313" key="6">
    <source>
        <dbReference type="Proteomes" id="UP000663792"/>
    </source>
</evidence>
<proteinExistence type="predicted"/>
<dbReference type="SMART" id="SM00354">
    <property type="entry name" value="HTH_LACI"/>
    <property type="match status" value="1"/>
</dbReference>
<dbReference type="InterPro" id="IPR028082">
    <property type="entry name" value="Peripla_BP_I"/>
</dbReference>
<dbReference type="SUPFAM" id="SSF47413">
    <property type="entry name" value="lambda repressor-like DNA-binding domains"/>
    <property type="match status" value="1"/>
</dbReference>
<dbReference type="InterPro" id="IPR000843">
    <property type="entry name" value="HTH_LacI"/>
</dbReference>
<sequence length="360" mass="37207">MSPRRPGPSRPSLATVARAVGVSAATVSNAYNRPERLSAGLLQQIRTEAQRQGYAGPDPVAAQLSRGRTDTLGLLLTARLPAAFSDPGAVAFLEGLSTGCHGAGLNLLLISSEPVAGRAQVPGRAVSNAVVDGFVVYSVREDDPSLRQIRDRQLPTVVVDSPAPFPGADWVGPDDRAGARQLAEDLVAMGHRRIGVITAGGGGYSGPVGLARVAADPVGVHHRRVLGIADALAEVGVTDLPIEERPVNSAAAGADALHALLTRCPELTAVCALMDVMALGALDAARARGLHVPSDLTVTGYDDIPQAATAGLSTVHQPLQDKGRVAAELWLSHRPGGEDRRRVLPTHVVVRGSSGPPQAG</sequence>
<name>A0A938YIJ9_9ACTN</name>
<evidence type="ECO:0000256" key="1">
    <source>
        <dbReference type="ARBA" id="ARBA00023015"/>
    </source>
</evidence>
<evidence type="ECO:0000256" key="2">
    <source>
        <dbReference type="ARBA" id="ARBA00023125"/>
    </source>
</evidence>
<keyword evidence="1" id="KW-0805">Transcription regulation</keyword>
<dbReference type="InterPro" id="IPR046335">
    <property type="entry name" value="LacI/GalR-like_sensor"/>
</dbReference>
<keyword evidence="6" id="KW-1185">Reference proteome</keyword>
<dbReference type="Proteomes" id="UP000663792">
    <property type="component" value="Unassembled WGS sequence"/>
</dbReference>
<organism evidence="5 6">
    <name type="scientific">Nakamurella leprariae</name>
    <dbReference type="NCBI Taxonomy" id="2803911"/>
    <lineage>
        <taxon>Bacteria</taxon>
        <taxon>Bacillati</taxon>
        <taxon>Actinomycetota</taxon>
        <taxon>Actinomycetes</taxon>
        <taxon>Nakamurellales</taxon>
        <taxon>Nakamurellaceae</taxon>
        <taxon>Nakamurella</taxon>
    </lineage>
</organism>
<dbReference type="GO" id="GO:0000976">
    <property type="term" value="F:transcription cis-regulatory region binding"/>
    <property type="evidence" value="ECO:0007669"/>
    <property type="project" value="TreeGrafter"/>
</dbReference>
<accession>A0A938YIJ9</accession>
<dbReference type="Gene3D" id="1.10.260.40">
    <property type="entry name" value="lambda repressor-like DNA-binding domains"/>
    <property type="match status" value="1"/>
</dbReference>
<dbReference type="PROSITE" id="PS50932">
    <property type="entry name" value="HTH_LACI_2"/>
    <property type="match status" value="1"/>
</dbReference>
<dbReference type="CDD" id="cd01392">
    <property type="entry name" value="HTH_LacI"/>
    <property type="match status" value="1"/>
</dbReference>
<dbReference type="Gene3D" id="3.40.50.2300">
    <property type="match status" value="2"/>
</dbReference>
<gene>
    <name evidence="5" type="ORF">JL106_14535</name>
</gene>
<dbReference type="EMBL" id="JAERWK010000019">
    <property type="protein sequence ID" value="MBM9468498.1"/>
    <property type="molecule type" value="Genomic_DNA"/>
</dbReference>
<dbReference type="CDD" id="cd06279">
    <property type="entry name" value="PBP1_LacI-like"/>
    <property type="match status" value="1"/>
</dbReference>
<dbReference type="GO" id="GO:0003700">
    <property type="term" value="F:DNA-binding transcription factor activity"/>
    <property type="evidence" value="ECO:0007669"/>
    <property type="project" value="TreeGrafter"/>
</dbReference>
<comment type="caution">
    <text evidence="5">The sequence shown here is derived from an EMBL/GenBank/DDBJ whole genome shotgun (WGS) entry which is preliminary data.</text>
</comment>